<feature type="domain" description="Heterokaryon incompatibility" evidence="1">
    <location>
        <begin position="2"/>
        <end position="109"/>
    </location>
</feature>
<dbReference type="InterPro" id="IPR052895">
    <property type="entry name" value="HetReg/Transcr_Mod"/>
</dbReference>
<dbReference type="PANTHER" id="PTHR24148">
    <property type="entry name" value="ANKYRIN REPEAT DOMAIN-CONTAINING PROTEIN 39 HOMOLOG-RELATED"/>
    <property type="match status" value="1"/>
</dbReference>
<dbReference type="EMBL" id="JAGMWT010000012">
    <property type="protein sequence ID" value="KAH7118937.1"/>
    <property type="molecule type" value="Genomic_DNA"/>
</dbReference>
<gene>
    <name evidence="2" type="ORF">B0J11DRAFT_570614</name>
</gene>
<comment type="caution">
    <text evidence="2">The sequence shown here is derived from an EMBL/GenBank/DDBJ whole genome shotgun (WGS) entry which is preliminary data.</text>
</comment>
<protein>
    <submittedName>
        <fullName evidence="2">Heterokaryon incompatibility protein-domain-containing protein</fullName>
    </submittedName>
</protein>
<dbReference type="Pfam" id="PF06985">
    <property type="entry name" value="HET"/>
    <property type="match status" value="1"/>
</dbReference>
<sequence>MLRFVRPKRSERLVWVDALCINQDNFQERGVQVAIMGRIYEDCSRVIVYLGNDIVTDMDSFPFYKSLPDLDDISSQRLFPKGHPYHNQMMRLSDILNRKYFTRIWMIQELVYSERAIVRIGNTDFRLDSSIMSSYIRQKEPDLSTAPWVAYLGQKTLFHDTPYKYPVDNEKDLVISYGAISDEIYEVFNFLCDLSQSQASDPRDRLFGVISMISTNYLRYSFELDYSISNIHFYIGLFGYFILNNHMIGPLCAARTISKPSYIYPSWLPECDSTEEWRNVFRDREHFTFGSKIDHQQIWCAHIPNAAEQYLLKDRLDSSFISAFGSSAFMQDPWYNYSYIDRESGSLNLPLGFLFTFSSQPALATSYTSGEFAFTLRDSHEHYERLLMVSNEPLDDLISPNIDHLFVLEYEKGSLQRSLMYCILCQDRNTTGSFPTYRLVTANLHLFLVYSCMRVLGECSREPWGEHKFQHYEDQRLSCSVFQRTVAGTIGLAFVQMNEILLPSPAWSDWVRDLDQMKYLRKTWIAIVPISPSSSNLLPIFFSLYRVFYKDEHENSSHNLIEEYLNINLPYESRTIILKWYTNLSGILDASAVNYTATLG</sequence>
<reference evidence="2" key="1">
    <citation type="journal article" date="2021" name="Nat. Commun.">
        <title>Genetic determinants of endophytism in the Arabidopsis root mycobiome.</title>
        <authorList>
            <person name="Mesny F."/>
            <person name="Miyauchi S."/>
            <person name="Thiergart T."/>
            <person name="Pickel B."/>
            <person name="Atanasova L."/>
            <person name="Karlsson M."/>
            <person name="Huettel B."/>
            <person name="Barry K.W."/>
            <person name="Haridas S."/>
            <person name="Chen C."/>
            <person name="Bauer D."/>
            <person name="Andreopoulos W."/>
            <person name="Pangilinan J."/>
            <person name="LaButti K."/>
            <person name="Riley R."/>
            <person name="Lipzen A."/>
            <person name="Clum A."/>
            <person name="Drula E."/>
            <person name="Henrissat B."/>
            <person name="Kohler A."/>
            <person name="Grigoriev I.V."/>
            <person name="Martin F.M."/>
            <person name="Hacquard S."/>
        </authorList>
    </citation>
    <scope>NUCLEOTIDE SEQUENCE</scope>
    <source>
        <strain evidence="2">MPI-CAGE-CH-0243</strain>
    </source>
</reference>
<dbReference type="AlphaFoldDB" id="A0A9P9IGA6"/>
<name>A0A9P9IGA6_9PLEO</name>
<evidence type="ECO:0000313" key="2">
    <source>
        <dbReference type="EMBL" id="KAH7118937.1"/>
    </source>
</evidence>
<evidence type="ECO:0000313" key="3">
    <source>
        <dbReference type="Proteomes" id="UP000700596"/>
    </source>
</evidence>
<dbReference type="InterPro" id="IPR010730">
    <property type="entry name" value="HET"/>
</dbReference>
<organism evidence="2 3">
    <name type="scientific">Dendryphion nanum</name>
    <dbReference type="NCBI Taxonomy" id="256645"/>
    <lineage>
        <taxon>Eukaryota</taxon>
        <taxon>Fungi</taxon>
        <taxon>Dikarya</taxon>
        <taxon>Ascomycota</taxon>
        <taxon>Pezizomycotina</taxon>
        <taxon>Dothideomycetes</taxon>
        <taxon>Pleosporomycetidae</taxon>
        <taxon>Pleosporales</taxon>
        <taxon>Torulaceae</taxon>
        <taxon>Dendryphion</taxon>
    </lineage>
</organism>
<accession>A0A9P9IGA6</accession>
<proteinExistence type="predicted"/>
<dbReference type="OrthoDB" id="2157530at2759"/>
<keyword evidence="3" id="KW-1185">Reference proteome</keyword>
<evidence type="ECO:0000259" key="1">
    <source>
        <dbReference type="Pfam" id="PF06985"/>
    </source>
</evidence>
<dbReference type="Proteomes" id="UP000700596">
    <property type="component" value="Unassembled WGS sequence"/>
</dbReference>
<dbReference type="PANTHER" id="PTHR24148:SF81">
    <property type="entry name" value="HETEROKARYON INCOMPATIBILITY DOMAIN-CONTAINING PROTEIN"/>
    <property type="match status" value="1"/>
</dbReference>